<gene>
    <name evidence="2" type="ORF">OV287_25910</name>
</gene>
<dbReference type="InterPro" id="IPR027417">
    <property type="entry name" value="P-loop_NTPase"/>
</dbReference>
<dbReference type="PANTHER" id="PTHR43581:SF4">
    <property type="entry name" value="ATP_GTP PHOSPHATASE"/>
    <property type="match status" value="1"/>
</dbReference>
<dbReference type="RefSeq" id="WP_267536717.1">
    <property type="nucleotide sequence ID" value="NZ_JAPNKA010000001.1"/>
</dbReference>
<dbReference type="Proteomes" id="UP001207654">
    <property type="component" value="Unassembled WGS sequence"/>
</dbReference>
<name>A0ABT4A8B9_9BACT</name>
<dbReference type="GO" id="GO:0005524">
    <property type="term" value="F:ATP binding"/>
    <property type="evidence" value="ECO:0007669"/>
    <property type="project" value="UniProtKB-KW"/>
</dbReference>
<keyword evidence="2" id="KW-0547">Nucleotide-binding</keyword>
<comment type="caution">
    <text evidence="2">The sequence shown here is derived from an EMBL/GenBank/DDBJ whole genome shotgun (WGS) entry which is preliminary data.</text>
</comment>
<sequence length="391" mass="44683">MQIKSIRIENFRAYRDETIHLNRYTCLVGTNGVGKSTILTALNIFFRDQSGASTDVVYLDEEDFHKKDTSRPIRITVTFNNLSPEAQQDFQAYYRQGELIISSVALWSSETRKAEVMQYGQRMVMKRFTQFFAKFDDGESAAILKEIYNQIKSEIPELGLVTSKKEMHTELSRYESAHPELCEPVQSKDQFYGITKGANRLQKYVHWVYLPAVKDAATEQLETKKSALGVLLERTLQAAAAFDNPLNELRREVQARYREILERRQELLSTLSQSLDTRIKGLVQSDAHLRVEWHNQPESYINIQEPVAKIIAGESRFSGNMARFGHGLQRAFLIALLHELANYKDSSKTTLILGCEEPELYQHPSQAKHLSRVFQTLASASSQVLVCTHSP</sequence>
<dbReference type="InterPro" id="IPR051396">
    <property type="entry name" value="Bact_Antivir_Def_Nuclease"/>
</dbReference>
<keyword evidence="2" id="KW-0067">ATP-binding</keyword>
<accession>A0ABT4A8B9</accession>
<dbReference type="PANTHER" id="PTHR43581">
    <property type="entry name" value="ATP/GTP PHOSPHATASE"/>
    <property type="match status" value="1"/>
</dbReference>
<keyword evidence="3" id="KW-1185">Reference proteome</keyword>
<dbReference type="SUPFAM" id="SSF52540">
    <property type="entry name" value="P-loop containing nucleoside triphosphate hydrolases"/>
    <property type="match status" value="1"/>
</dbReference>
<proteinExistence type="predicted"/>
<dbReference type="EMBL" id="JAPNKA010000001">
    <property type="protein sequence ID" value="MCY1077911.1"/>
    <property type="molecule type" value="Genomic_DNA"/>
</dbReference>
<evidence type="ECO:0000313" key="3">
    <source>
        <dbReference type="Proteomes" id="UP001207654"/>
    </source>
</evidence>
<organism evidence="2 3">
    <name type="scientific">Archangium lansingense</name>
    <dbReference type="NCBI Taxonomy" id="2995310"/>
    <lineage>
        <taxon>Bacteria</taxon>
        <taxon>Pseudomonadati</taxon>
        <taxon>Myxococcota</taxon>
        <taxon>Myxococcia</taxon>
        <taxon>Myxococcales</taxon>
        <taxon>Cystobacterineae</taxon>
        <taxon>Archangiaceae</taxon>
        <taxon>Archangium</taxon>
    </lineage>
</organism>
<dbReference type="InterPro" id="IPR041685">
    <property type="entry name" value="AAA_GajA/Old/RecF-like"/>
</dbReference>
<dbReference type="Gene3D" id="3.40.50.300">
    <property type="entry name" value="P-loop containing nucleotide triphosphate hydrolases"/>
    <property type="match status" value="1"/>
</dbReference>
<feature type="domain" description="Endonuclease GajA/Old nuclease/RecF-like AAA" evidence="1">
    <location>
        <begin position="1"/>
        <end position="391"/>
    </location>
</feature>
<dbReference type="Pfam" id="PF13175">
    <property type="entry name" value="AAA_15"/>
    <property type="match status" value="1"/>
</dbReference>
<protein>
    <submittedName>
        <fullName evidence="2">ATP-binding protein</fullName>
    </submittedName>
</protein>
<evidence type="ECO:0000259" key="1">
    <source>
        <dbReference type="Pfam" id="PF13175"/>
    </source>
</evidence>
<reference evidence="2 3" key="1">
    <citation type="submission" date="2022-11" db="EMBL/GenBank/DDBJ databases">
        <title>Minimal conservation of predation-associated metabolite biosynthetic gene clusters underscores biosynthetic potential of Myxococcota including descriptions for ten novel species: Archangium lansinium sp. nov., Myxococcus landrumus sp. nov., Nannocystis bai.</title>
        <authorList>
            <person name="Ahearne A."/>
            <person name="Stevens C."/>
            <person name="Phillips K."/>
        </authorList>
    </citation>
    <scope>NUCLEOTIDE SEQUENCE [LARGE SCALE GENOMIC DNA]</scope>
    <source>
        <strain evidence="2 3">MIWBW</strain>
    </source>
</reference>
<evidence type="ECO:0000313" key="2">
    <source>
        <dbReference type="EMBL" id="MCY1077911.1"/>
    </source>
</evidence>